<evidence type="ECO:0000313" key="6">
    <source>
        <dbReference type="Proteomes" id="UP000177025"/>
    </source>
</evidence>
<dbReference type="GO" id="GO:0016491">
    <property type="term" value="F:oxidoreductase activity"/>
    <property type="evidence" value="ECO:0007669"/>
    <property type="project" value="UniProtKB-KW"/>
</dbReference>
<dbReference type="AlphaFoldDB" id="A0A1F4UEY9"/>
<evidence type="ECO:0000259" key="4">
    <source>
        <dbReference type="Pfam" id="PF00881"/>
    </source>
</evidence>
<evidence type="ECO:0000256" key="2">
    <source>
        <dbReference type="ARBA" id="ARBA00023002"/>
    </source>
</evidence>
<dbReference type="Proteomes" id="UP000177025">
    <property type="component" value="Unassembled WGS sequence"/>
</dbReference>
<comment type="caution">
    <text evidence="5">The sequence shown here is derived from an EMBL/GenBank/DDBJ whole genome shotgun (WGS) entry which is preliminary data.</text>
</comment>
<evidence type="ECO:0000256" key="1">
    <source>
        <dbReference type="ARBA" id="ARBA00007118"/>
    </source>
</evidence>
<keyword evidence="3" id="KW-0472">Membrane</keyword>
<dbReference type="EMBL" id="MEUM01000018">
    <property type="protein sequence ID" value="OGC43508.1"/>
    <property type="molecule type" value="Genomic_DNA"/>
</dbReference>
<keyword evidence="3" id="KW-1133">Transmembrane helix</keyword>
<dbReference type="InterPro" id="IPR000415">
    <property type="entry name" value="Nitroreductase-like"/>
</dbReference>
<comment type="similarity">
    <text evidence="1">Belongs to the nitroreductase family.</text>
</comment>
<feature type="transmembrane region" description="Helical" evidence="3">
    <location>
        <begin position="73"/>
        <end position="97"/>
    </location>
</feature>
<keyword evidence="2" id="KW-0560">Oxidoreductase</keyword>
<accession>A0A1F4UEY9</accession>
<dbReference type="Gene3D" id="3.40.109.10">
    <property type="entry name" value="NADH Oxidase"/>
    <property type="match status" value="1"/>
</dbReference>
<evidence type="ECO:0000313" key="5">
    <source>
        <dbReference type="EMBL" id="OGC43508.1"/>
    </source>
</evidence>
<name>A0A1F4UEY9_UNCW3</name>
<sequence length="160" mass="18254">RLAPSSSNRQAWHFIVVDDQELKDLIPEHLPMGSKRLITWLNRAPVVIVGLYFKAVTHYLGELFGHENYLIDFSIAMTHMALTATELGIGTCFVGWFNEKYLKKLLKIPNQYRIGSMLVMGYPETASNEQGIGGIKPRPRKKLEEIVSYNRFGKGLVFKK</sequence>
<proteinExistence type="inferred from homology"/>
<feature type="domain" description="Nitroreductase" evidence="4">
    <location>
        <begin position="1"/>
        <end position="122"/>
    </location>
</feature>
<feature type="non-terminal residue" evidence="5">
    <location>
        <position position="1"/>
    </location>
</feature>
<dbReference type="InterPro" id="IPR029479">
    <property type="entry name" value="Nitroreductase"/>
</dbReference>
<organism evidence="5 6">
    <name type="scientific">candidate division WOR-3 bacterium RBG_13_43_14</name>
    <dbReference type="NCBI Taxonomy" id="1802590"/>
    <lineage>
        <taxon>Bacteria</taxon>
        <taxon>Bacteria division WOR-3</taxon>
    </lineage>
</organism>
<dbReference type="PANTHER" id="PTHR43673">
    <property type="entry name" value="NAD(P)H NITROREDUCTASE YDGI-RELATED"/>
    <property type="match status" value="1"/>
</dbReference>
<keyword evidence="3" id="KW-0812">Transmembrane</keyword>
<dbReference type="SUPFAM" id="SSF55469">
    <property type="entry name" value="FMN-dependent nitroreductase-like"/>
    <property type="match status" value="1"/>
</dbReference>
<feature type="transmembrane region" description="Helical" evidence="3">
    <location>
        <begin position="40"/>
        <end position="61"/>
    </location>
</feature>
<evidence type="ECO:0000256" key="3">
    <source>
        <dbReference type="SAM" id="Phobius"/>
    </source>
</evidence>
<reference evidence="5 6" key="1">
    <citation type="journal article" date="2016" name="Nat. Commun.">
        <title>Thousands of microbial genomes shed light on interconnected biogeochemical processes in an aquifer system.</title>
        <authorList>
            <person name="Anantharaman K."/>
            <person name="Brown C.T."/>
            <person name="Hug L.A."/>
            <person name="Sharon I."/>
            <person name="Castelle C.J."/>
            <person name="Probst A.J."/>
            <person name="Thomas B.C."/>
            <person name="Singh A."/>
            <person name="Wilkins M.J."/>
            <person name="Karaoz U."/>
            <person name="Brodie E.L."/>
            <person name="Williams K.H."/>
            <person name="Hubbard S.S."/>
            <person name="Banfield J.F."/>
        </authorList>
    </citation>
    <scope>NUCLEOTIDE SEQUENCE [LARGE SCALE GENOMIC DNA]</scope>
</reference>
<dbReference type="PANTHER" id="PTHR43673:SF10">
    <property type="entry name" value="NADH DEHYDROGENASE_NAD(P)H NITROREDUCTASE XCC3605-RELATED"/>
    <property type="match status" value="1"/>
</dbReference>
<dbReference type="Pfam" id="PF00881">
    <property type="entry name" value="Nitroreductase"/>
    <property type="match status" value="1"/>
</dbReference>
<gene>
    <name evidence="5" type="ORF">A2Y85_04325</name>
</gene>
<protein>
    <recommendedName>
        <fullName evidence="4">Nitroreductase domain-containing protein</fullName>
    </recommendedName>
</protein>